<dbReference type="PANTHER" id="PTHR30250:SF11">
    <property type="entry name" value="O-ANTIGEN TRANSPORTER-RELATED"/>
    <property type="match status" value="1"/>
</dbReference>
<dbReference type="GO" id="GO:0005886">
    <property type="term" value="C:plasma membrane"/>
    <property type="evidence" value="ECO:0007669"/>
    <property type="project" value="UniProtKB-SubCell"/>
</dbReference>
<sequence length="477" mass="53562">MLAQFKRLGADSLLYAFMNVGTKLIAFIMLPIYTNFLSTTKYGYLEIIDKWTAMLTFLIIFGTDSALSYYYFETKDKEKRLQHVRNVMYFRLAIVGLLALAVITAGPQISAMLFKGDSAHVDLLYISIATLLVDTVTIVVLMVMRFDFKTKKVVVYTVAKMLLMAVFSYLFLKYMMQSAAGILWGRFAGFGLIFLLMLTTSWKYLKPKIDMTMMKEMLKYAAPLVPASLAFWVIANLSVFILQAFQPMSEVGIYGAATRLAMIITLLTSGVQMAWRPYSMNIKDKPSSPLLFSKIYMALLLLGIFGIMAIASAMPWVIRILGEEYYEAYKYVALVSAAVFLNFYYLIISSGLFFTKKTSFISLAFGIIAVVNIVLNIALIPTYSIWGAVASYVISYMLAVVFIFRKSQKEYYVPVSFGKMAFLFTVMLAAVIGIIYAQENGLGWAYQGLAWLAVAAAIVISRVDKDLRKKTVDVVAS</sequence>
<feature type="transmembrane region" description="Helical" evidence="6">
    <location>
        <begin position="53"/>
        <end position="72"/>
    </location>
</feature>
<feature type="transmembrane region" description="Helical" evidence="6">
    <location>
        <begin position="328"/>
        <end position="348"/>
    </location>
</feature>
<dbReference type="EMBL" id="QNQT01000002">
    <property type="protein sequence ID" value="RDU37576.1"/>
    <property type="molecule type" value="Genomic_DNA"/>
</dbReference>
<feature type="transmembrane region" description="Helical" evidence="6">
    <location>
        <begin position="295"/>
        <end position="316"/>
    </location>
</feature>
<evidence type="ECO:0000256" key="6">
    <source>
        <dbReference type="SAM" id="Phobius"/>
    </source>
</evidence>
<gene>
    <name evidence="7" type="ORF">DRW41_06970</name>
</gene>
<feature type="transmembrane region" description="Helical" evidence="6">
    <location>
        <begin position="416"/>
        <end position="437"/>
    </location>
</feature>
<feature type="transmembrane region" description="Helical" evidence="6">
    <location>
        <begin position="385"/>
        <end position="404"/>
    </location>
</feature>
<evidence type="ECO:0000256" key="3">
    <source>
        <dbReference type="ARBA" id="ARBA00022692"/>
    </source>
</evidence>
<name>A0A3D8GU54_9BACI</name>
<feature type="transmembrane region" description="Helical" evidence="6">
    <location>
        <begin position="251"/>
        <end position="275"/>
    </location>
</feature>
<evidence type="ECO:0000256" key="2">
    <source>
        <dbReference type="ARBA" id="ARBA00022475"/>
    </source>
</evidence>
<dbReference type="Pfam" id="PF01943">
    <property type="entry name" value="Polysacc_synt"/>
    <property type="match status" value="1"/>
</dbReference>
<feature type="transmembrane region" description="Helical" evidence="6">
    <location>
        <begin position="12"/>
        <end position="33"/>
    </location>
</feature>
<evidence type="ECO:0000256" key="5">
    <source>
        <dbReference type="ARBA" id="ARBA00023136"/>
    </source>
</evidence>
<dbReference type="InterPro" id="IPR002797">
    <property type="entry name" value="Polysacc_synth"/>
</dbReference>
<dbReference type="OrthoDB" id="3249502at2"/>
<dbReference type="InterPro" id="IPR050833">
    <property type="entry name" value="Poly_Biosynth_Transport"/>
</dbReference>
<feature type="transmembrane region" description="Helical" evidence="6">
    <location>
        <begin position="123"/>
        <end position="146"/>
    </location>
</feature>
<organism evidence="7 8">
    <name type="scientific">Neobacillus piezotolerans</name>
    <dbReference type="NCBI Taxonomy" id="2259171"/>
    <lineage>
        <taxon>Bacteria</taxon>
        <taxon>Bacillati</taxon>
        <taxon>Bacillota</taxon>
        <taxon>Bacilli</taxon>
        <taxon>Bacillales</taxon>
        <taxon>Bacillaceae</taxon>
        <taxon>Neobacillus</taxon>
    </lineage>
</organism>
<dbReference type="AlphaFoldDB" id="A0A3D8GU54"/>
<protein>
    <submittedName>
        <fullName evidence="7">Polysaccharide biosynthesis protein</fullName>
    </submittedName>
</protein>
<feature type="transmembrane region" description="Helical" evidence="6">
    <location>
        <begin position="360"/>
        <end position="379"/>
    </location>
</feature>
<evidence type="ECO:0000256" key="1">
    <source>
        <dbReference type="ARBA" id="ARBA00004651"/>
    </source>
</evidence>
<keyword evidence="2" id="KW-1003">Cell membrane</keyword>
<feature type="transmembrane region" description="Helical" evidence="6">
    <location>
        <begin position="92"/>
        <end position="111"/>
    </location>
</feature>
<comment type="subcellular location">
    <subcellularLocation>
        <location evidence="1">Cell membrane</location>
        <topology evidence="1">Multi-pass membrane protein</topology>
    </subcellularLocation>
</comment>
<dbReference type="PANTHER" id="PTHR30250">
    <property type="entry name" value="PST FAMILY PREDICTED COLANIC ACID TRANSPORTER"/>
    <property type="match status" value="1"/>
</dbReference>
<proteinExistence type="predicted"/>
<keyword evidence="4 6" id="KW-1133">Transmembrane helix</keyword>
<dbReference type="RefSeq" id="WP_115451248.1">
    <property type="nucleotide sequence ID" value="NZ_QNQT01000002.1"/>
</dbReference>
<feature type="transmembrane region" description="Helical" evidence="6">
    <location>
        <begin position="220"/>
        <end position="245"/>
    </location>
</feature>
<evidence type="ECO:0000256" key="4">
    <source>
        <dbReference type="ARBA" id="ARBA00022989"/>
    </source>
</evidence>
<keyword evidence="3 6" id="KW-0812">Transmembrane</keyword>
<evidence type="ECO:0000313" key="7">
    <source>
        <dbReference type="EMBL" id="RDU37576.1"/>
    </source>
</evidence>
<dbReference type="Proteomes" id="UP000257144">
    <property type="component" value="Unassembled WGS sequence"/>
</dbReference>
<feature type="transmembrane region" description="Helical" evidence="6">
    <location>
        <begin position="178"/>
        <end position="199"/>
    </location>
</feature>
<reference evidence="7 8" key="1">
    <citation type="submission" date="2018-07" db="EMBL/GenBank/DDBJ databases">
        <title>Bacillus sp. YLB-04 draft genome sequence.</title>
        <authorList>
            <person name="Yu L."/>
            <person name="Tang X."/>
        </authorList>
    </citation>
    <scope>NUCLEOTIDE SEQUENCE [LARGE SCALE GENOMIC DNA]</scope>
    <source>
        <strain evidence="7 8">YLB-04</strain>
    </source>
</reference>
<feature type="transmembrane region" description="Helical" evidence="6">
    <location>
        <begin position="443"/>
        <end position="460"/>
    </location>
</feature>
<keyword evidence="8" id="KW-1185">Reference proteome</keyword>
<comment type="caution">
    <text evidence="7">The sequence shown here is derived from an EMBL/GenBank/DDBJ whole genome shotgun (WGS) entry which is preliminary data.</text>
</comment>
<keyword evidence="5 6" id="KW-0472">Membrane</keyword>
<accession>A0A3D8GU54</accession>
<evidence type="ECO:0000313" key="8">
    <source>
        <dbReference type="Proteomes" id="UP000257144"/>
    </source>
</evidence>
<feature type="transmembrane region" description="Helical" evidence="6">
    <location>
        <begin position="153"/>
        <end position="172"/>
    </location>
</feature>